<evidence type="ECO:0000313" key="1">
    <source>
        <dbReference type="EMBL" id="WIM93049.1"/>
    </source>
</evidence>
<protein>
    <submittedName>
        <fullName evidence="1">Uncharacterized protein</fullName>
    </submittedName>
</protein>
<accession>A0ABY8W5C2</accession>
<sequence length="300" mass="32967">MARPIASAATTEWDRNNDMRLRLTRHAVLAVSTVAMLTAGPQDRVGEPLVLSSAVAPSAVSEASVPVPLAGESAKRRHRPSWIWRVFGAALPAHGGCENGVLPAGGGKPPVTLDRLDSLFFCFHGFTPKDKPVMRIVAPDGRQTEWAGEDLFGNVWYWAWTDEEVLRVLPHPGTYRFEVTAAETPTTFGTIEARSATKPDLQFSDVLGVRPGQTVTAMVVGRRPGSPIFASLYGSQRPKRLRLVRDFPPVIADRWGEGVIRWTVTDEPDGDYGLLVEIPHNDRPDACLRLNACRPFVVER</sequence>
<reference evidence="1 2" key="1">
    <citation type="submission" date="2023-06" db="EMBL/GenBank/DDBJ databases">
        <authorList>
            <person name="Yushchuk O."/>
            <person name="Binda E."/>
            <person name="Ruckert-Reed C."/>
            <person name="Fedorenko V."/>
            <person name="Kalinowski J."/>
            <person name="Marinelli F."/>
        </authorList>
    </citation>
    <scope>NUCLEOTIDE SEQUENCE [LARGE SCALE GENOMIC DNA]</scope>
    <source>
        <strain evidence="1 2">NRRL 3884</strain>
    </source>
</reference>
<dbReference type="Proteomes" id="UP001240150">
    <property type="component" value="Chromosome"/>
</dbReference>
<name>A0ABY8W5C2_9ACTN</name>
<proteinExistence type="predicted"/>
<keyword evidence="2" id="KW-1185">Reference proteome</keyword>
<dbReference type="RefSeq" id="WP_284914257.1">
    <property type="nucleotide sequence ID" value="NZ_CP126980.1"/>
</dbReference>
<organism evidence="1 2">
    <name type="scientific">Actinoplanes oblitus</name>
    <dbReference type="NCBI Taxonomy" id="3040509"/>
    <lineage>
        <taxon>Bacteria</taxon>
        <taxon>Bacillati</taxon>
        <taxon>Actinomycetota</taxon>
        <taxon>Actinomycetes</taxon>
        <taxon>Micromonosporales</taxon>
        <taxon>Micromonosporaceae</taxon>
        <taxon>Actinoplanes</taxon>
    </lineage>
</organism>
<evidence type="ECO:0000313" key="2">
    <source>
        <dbReference type="Proteomes" id="UP001240150"/>
    </source>
</evidence>
<gene>
    <name evidence="1" type="ORF">ACTOB_005014</name>
</gene>
<dbReference type="EMBL" id="CP126980">
    <property type="protein sequence ID" value="WIM93049.1"/>
    <property type="molecule type" value="Genomic_DNA"/>
</dbReference>